<keyword evidence="6" id="KW-0238">DNA-binding</keyword>
<dbReference type="HAMAP" id="MF_00476">
    <property type="entry name" value="NikR"/>
    <property type="match status" value="1"/>
</dbReference>
<dbReference type="NCBIfam" id="NF003381">
    <property type="entry name" value="PRK04460.1"/>
    <property type="match status" value="1"/>
</dbReference>
<reference evidence="10" key="1">
    <citation type="submission" date="2020-11" db="EMBL/GenBank/DDBJ databases">
        <authorList>
            <person name="Tran Van P."/>
        </authorList>
    </citation>
    <scope>NUCLEOTIDE SEQUENCE</scope>
</reference>
<protein>
    <submittedName>
        <fullName evidence="10">Uncharacterized protein</fullName>
    </submittedName>
</protein>
<dbReference type="InterPro" id="IPR022988">
    <property type="entry name" value="Ni_resp_reg_NikR"/>
</dbReference>
<dbReference type="GO" id="GO:0003677">
    <property type="term" value="F:DNA binding"/>
    <property type="evidence" value="ECO:0007669"/>
    <property type="project" value="UniProtKB-KW"/>
</dbReference>
<evidence type="ECO:0000256" key="7">
    <source>
        <dbReference type="ARBA" id="ARBA00023163"/>
    </source>
</evidence>
<dbReference type="InterPro" id="IPR014864">
    <property type="entry name" value="TF_NikR_Ni-bd_C"/>
</dbReference>
<dbReference type="Gene3D" id="3.30.70.1150">
    <property type="entry name" value="ACT-like. Chain A, domain 2"/>
    <property type="match status" value="1"/>
</dbReference>
<dbReference type="InterPro" id="IPR010985">
    <property type="entry name" value="Ribbon_hlx_hlx"/>
</dbReference>
<dbReference type="Pfam" id="PF01402">
    <property type="entry name" value="RHH_1"/>
    <property type="match status" value="1"/>
</dbReference>
<keyword evidence="5" id="KW-0805">Transcription regulation</keyword>
<dbReference type="InterPro" id="IPR002145">
    <property type="entry name" value="CopG"/>
</dbReference>
<evidence type="ECO:0000256" key="5">
    <source>
        <dbReference type="ARBA" id="ARBA00023015"/>
    </source>
</evidence>
<gene>
    <name evidence="10" type="ORF">CTOB1V02_LOCUS15899</name>
</gene>
<feature type="domain" description="Ribbon-helix-helix protein CopG" evidence="8">
    <location>
        <begin position="2"/>
        <end position="35"/>
    </location>
</feature>
<comment type="similarity">
    <text evidence="2">Belongs to the transcriptional regulatory CopG/NikR family.</text>
</comment>
<keyword evidence="3" id="KW-0533">Nickel</keyword>
<evidence type="ECO:0000259" key="8">
    <source>
        <dbReference type="Pfam" id="PF01402"/>
    </source>
</evidence>
<dbReference type="InterPro" id="IPR027271">
    <property type="entry name" value="Acetolactate_synth/TF_NikR_C"/>
</dbReference>
<evidence type="ECO:0000256" key="4">
    <source>
        <dbReference type="ARBA" id="ARBA00022723"/>
    </source>
</evidence>
<evidence type="ECO:0000256" key="3">
    <source>
        <dbReference type="ARBA" id="ARBA00022596"/>
    </source>
</evidence>
<dbReference type="EMBL" id="OB695839">
    <property type="protein sequence ID" value="CAD7238084.1"/>
    <property type="molecule type" value="Genomic_DNA"/>
</dbReference>
<sequence length="129" mass="14510">MNDQLLARFDEMIEKRGYSNRSEAIRDLIRDALVDEDLANQDDEAVGSVTIVYDHHTRALSEKLTGHQHSHHHEIISALHVHLDHHHCLEIIVVKGKIKKIKKMADALIGTKGVKHGKLMLTTSGENLG</sequence>
<dbReference type="Pfam" id="PF08753">
    <property type="entry name" value="NikR_C"/>
    <property type="match status" value="1"/>
</dbReference>
<dbReference type="AlphaFoldDB" id="A0A7R8WTW1"/>
<dbReference type="NCBIfam" id="NF002169">
    <property type="entry name" value="PRK01002.1"/>
    <property type="match status" value="1"/>
</dbReference>
<name>A0A7R8WTW1_9CRUS</name>
<dbReference type="Gene3D" id="1.10.1220.10">
    <property type="entry name" value="Met repressor-like"/>
    <property type="match status" value="1"/>
</dbReference>
<keyword evidence="7" id="KW-0804">Transcription</keyword>
<organism evidence="10">
    <name type="scientific">Cyprideis torosa</name>
    <dbReference type="NCBI Taxonomy" id="163714"/>
    <lineage>
        <taxon>Eukaryota</taxon>
        <taxon>Metazoa</taxon>
        <taxon>Ecdysozoa</taxon>
        <taxon>Arthropoda</taxon>
        <taxon>Crustacea</taxon>
        <taxon>Oligostraca</taxon>
        <taxon>Ostracoda</taxon>
        <taxon>Podocopa</taxon>
        <taxon>Podocopida</taxon>
        <taxon>Cytherocopina</taxon>
        <taxon>Cytheroidea</taxon>
        <taxon>Cytherideidae</taxon>
        <taxon>Cyprideis</taxon>
    </lineage>
</organism>
<accession>A0A7R8WTW1</accession>
<dbReference type="InterPro" id="IPR050192">
    <property type="entry name" value="CopG/NikR_regulator"/>
</dbReference>
<dbReference type="GO" id="GO:0010045">
    <property type="term" value="P:response to nickel cation"/>
    <property type="evidence" value="ECO:0007669"/>
    <property type="project" value="InterPro"/>
</dbReference>
<evidence type="ECO:0000256" key="2">
    <source>
        <dbReference type="ARBA" id="ARBA00008478"/>
    </source>
</evidence>
<dbReference type="SUPFAM" id="SSF47598">
    <property type="entry name" value="Ribbon-helix-helix"/>
    <property type="match status" value="1"/>
</dbReference>
<dbReference type="PANTHER" id="PTHR34719:SF2">
    <property type="entry name" value="NICKEL-RESPONSIVE REGULATOR"/>
    <property type="match status" value="1"/>
</dbReference>
<dbReference type="GO" id="GO:0016151">
    <property type="term" value="F:nickel cation binding"/>
    <property type="evidence" value="ECO:0007669"/>
    <property type="project" value="InterPro"/>
</dbReference>
<dbReference type="CDD" id="cd22231">
    <property type="entry name" value="RHH_NikR_HicB-like"/>
    <property type="match status" value="1"/>
</dbReference>
<evidence type="ECO:0000256" key="6">
    <source>
        <dbReference type="ARBA" id="ARBA00023125"/>
    </source>
</evidence>
<dbReference type="GO" id="GO:0006355">
    <property type="term" value="P:regulation of DNA-templated transcription"/>
    <property type="evidence" value="ECO:0007669"/>
    <property type="project" value="InterPro"/>
</dbReference>
<keyword evidence="4" id="KW-0479">Metal-binding</keyword>
<dbReference type="NCBIfam" id="NF002815">
    <property type="entry name" value="PRK02967.1"/>
    <property type="match status" value="1"/>
</dbReference>
<dbReference type="InterPro" id="IPR045865">
    <property type="entry name" value="ACT-like_dom_sf"/>
</dbReference>
<evidence type="ECO:0000256" key="1">
    <source>
        <dbReference type="ARBA" id="ARBA00001967"/>
    </source>
</evidence>
<evidence type="ECO:0000259" key="9">
    <source>
        <dbReference type="Pfam" id="PF08753"/>
    </source>
</evidence>
<dbReference type="InterPro" id="IPR013321">
    <property type="entry name" value="Arc_rbn_hlx_hlx"/>
</dbReference>
<dbReference type="PANTHER" id="PTHR34719">
    <property type="entry name" value="NICKEL-RESPONSIVE REGULATOR"/>
    <property type="match status" value="1"/>
</dbReference>
<dbReference type="SUPFAM" id="SSF55021">
    <property type="entry name" value="ACT-like"/>
    <property type="match status" value="1"/>
</dbReference>
<feature type="domain" description="Transcription factor NikR nickel binding C-terminal" evidence="9">
    <location>
        <begin position="46"/>
        <end position="122"/>
    </location>
</feature>
<proteinExistence type="inferred from homology"/>
<evidence type="ECO:0000313" key="10">
    <source>
        <dbReference type="EMBL" id="CAD7238084.1"/>
    </source>
</evidence>
<comment type="cofactor">
    <cofactor evidence="1">
        <name>Ni(2+)</name>
        <dbReference type="ChEBI" id="CHEBI:49786"/>
    </cofactor>
</comment>